<name>A0ABD3QF75_9STRA</name>
<gene>
    <name evidence="2" type="ORF">HJC23_005044</name>
</gene>
<dbReference type="AlphaFoldDB" id="A0ABD3QF75"/>
<dbReference type="Proteomes" id="UP001516023">
    <property type="component" value="Unassembled WGS sequence"/>
</dbReference>
<feature type="region of interest" description="Disordered" evidence="1">
    <location>
        <begin position="1"/>
        <end position="64"/>
    </location>
</feature>
<keyword evidence="3" id="KW-1185">Reference proteome</keyword>
<comment type="caution">
    <text evidence="2">The sequence shown here is derived from an EMBL/GenBank/DDBJ whole genome shotgun (WGS) entry which is preliminary data.</text>
</comment>
<organism evidence="2 3">
    <name type="scientific">Cyclotella cryptica</name>
    <dbReference type="NCBI Taxonomy" id="29204"/>
    <lineage>
        <taxon>Eukaryota</taxon>
        <taxon>Sar</taxon>
        <taxon>Stramenopiles</taxon>
        <taxon>Ochrophyta</taxon>
        <taxon>Bacillariophyta</taxon>
        <taxon>Coscinodiscophyceae</taxon>
        <taxon>Thalassiosirophycidae</taxon>
        <taxon>Stephanodiscales</taxon>
        <taxon>Stephanodiscaceae</taxon>
        <taxon>Cyclotella</taxon>
    </lineage>
</organism>
<evidence type="ECO:0000256" key="1">
    <source>
        <dbReference type="SAM" id="MobiDB-lite"/>
    </source>
</evidence>
<feature type="compositionally biased region" description="Polar residues" evidence="1">
    <location>
        <begin position="23"/>
        <end position="33"/>
    </location>
</feature>
<evidence type="ECO:0000313" key="3">
    <source>
        <dbReference type="Proteomes" id="UP001516023"/>
    </source>
</evidence>
<feature type="compositionally biased region" description="Polar residues" evidence="1">
    <location>
        <begin position="54"/>
        <end position="64"/>
    </location>
</feature>
<protein>
    <submittedName>
        <fullName evidence="2">Uncharacterized protein</fullName>
    </submittedName>
</protein>
<dbReference type="EMBL" id="JABMIG020000046">
    <property type="protein sequence ID" value="KAL3798391.1"/>
    <property type="molecule type" value="Genomic_DNA"/>
</dbReference>
<accession>A0ABD3QF75</accession>
<evidence type="ECO:0000313" key="2">
    <source>
        <dbReference type="EMBL" id="KAL3798391.1"/>
    </source>
</evidence>
<proteinExistence type="predicted"/>
<feature type="region of interest" description="Disordered" evidence="1">
    <location>
        <begin position="288"/>
        <end position="329"/>
    </location>
</feature>
<sequence>MAAIEAIQSEGTTPDDGVKADAQSPQTVACKQSVSEEEPRAFQSQSAPRHPEFSNPNVSFLSTQDSTNVSGDNLLCEIPNILTSQEAKNLVYSLDSGLLGREWALEGYDRQNRVQRYDAHADDSDSLDEDDNSNGEGLTERAFGWIFDRIVSNVSSRNKGCTMPILKHRPYEVIVTEHTPSSCRSVVDVFEQFRLCPCRQHNQQTQAKGDASQINQHNTCSCYVAQLTLINNAIQHIEKPQIRDLECWDVATPVELHSTEMTMEENGVLIKTGESLWNWRFRISDVEEKTPSNNGSGVLTGDSSDRNSDALSNEMKNLDPFDTTQKKKSWTRTKKLKELNRRSITISFRGIHPSPERTSTEDLIANAEFLAKQERLASRPLSELLTIVVTTSPIRSNPSTEMLEHTFETFQFAGDEFAFECKKVIVCDGCRVLEENGNAGSDTNAQPKIRIYANGKQNLRNGVATVDQSKKYNEFKASLHHLCEKANQDTRKSSFRNTQVVELKERHGYGFALRHALRHCVNTPYVCVIQHDRNFMRTTPVREVVDAIIRDPMQRIKYVGMSMRSNLMYYDIFSGKYGKRAIDEFKTLILRPKELCIGGNIYGPNGKSVETMPEPCVKNRSKTIETLRDTYRGSHQYLNHMEWVQSTKEEGNQRDDCQQLSLTPTLFWYDNTHIVETAHYRDFIFNPKYKMVARGGFVEDKLSPVITRNVERLGLTEGHRKFGCYLLDDHSGVYFTGHLDGGSYKTAHLYFERKNDESNT</sequence>
<reference evidence="2 3" key="1">
    <citation type="journal article" date="2020" name="G3 (Bethesda)">
        <title>Improved Reference Genome for Cyclotella cryptica CCMP332, a Model for Cell Wall Morphogenesis, Salinity Adaptation, and Lipid Production in Diatoms (Bacillariophyta).</title>
        <authorList>
            <person name="Roberts W.R."/>
            <person name="Downey K.M."/>
            <person name="Ruck E.C."/>
            <person name="Traller J.C."/>
            <person name="Alverson A.J."/>
        </authorList>
    </citation>
    <scope>NUCLEOTIDE SEQUENCE [LARGE SCALE GENOMIC DNA]</scope>
    <source>
        <strain evidence="2 3">CCMP332</strain>
    </source>
</reference>